<keyword evidence="3" id="KW-0949">S-adenosyl-L-methionine</keyword>
<dbReference type="GO" id="GO:0032259">
    <property type="term" value="P:methylation"/>
    <property type="evidence" value="ECO:0007669"/>
    <property type="project" value="UniProtKB-KW"/>
</dbReference>
<evidence type="ECO:0000256" key="3">
    <source>
        <dbReference type="ARBA" id="ARBA00022691"/>
    </source>
</evidence>
<evidence type="ECO:0000256" key="1">
    <source>
        <dbReference type="ARBA" id="ARBA00022603"/>
    </source>
</evidence>
<dbReference type="GO" id="GO:0008171">
    <property type="term" value="F:O-methyltransferase activity"/>
    <property type="evidence" value="ECO:0007669"/>
    <property type="project" value="InterPro"/>
</dbReference>
<dbReference type="Pfam" id="PF00891">
    <property type="entry name" value="Methyltransf_2"/>
    <property type="match status" value="1"/>
</dbReference>
<keyword evidence="1" id="KW-0489">Methyltransferase</keyword>
<dbReference type="InterPro" id="IPR036390">
    <property type="entry name" value="WH_DNA-bd_sf"/>
</dbReference>
<dbReference type="AlphaFoldDB" id="A0A101R1I8"/>
<sequence>MEPDDRLLQDLVLGHWKLPALAAAYRVGLLARLADEPLTRAEVSVACGTEPLATGSVLELLASLHLLERWGDRYEVTAVTRRYLLPGAADDWGPMLRLVWDDRCAAVRDALLGDAPRGYGSRSLWQVHQEVPRQAEIFTHAMHAHSAAAATAFAERADLLGVPARAHVLDVAGGRGTYAIALARRYPELTATVLELESVCPIASRAVGEAGLDGRIEVVGGDMFTTSWPSADVVLLADVMHNWPVGQCRTLADHAREALRPGGRLLVHDMLLDDAVPGPATAAANAVAMAATTGGHQFTATELAALLRQAGFTTVSSTPSFGYFSVTTARAAGSEGAS</sequence>
<dbReference type="STRING" id="68231.AQJ30_08985"/>
<dbReference type="Proteomes" id="UP000053271">
    <property type="component" value="Unassembled WGS sequence"/>
</dbReference>
<dbReference type="InterPro" id="IPR012967">
    <property type="entry name" value="COMT_dimerisation"/>
</dbReference>
<dbReference type="PANTHER" id="PTHR43712">
    <property type="entry name" value="PUTATIVE (AFU_ORTHOLOGUE AFUA_4G14580)-RELATED"/>
    <property type="match status" value="1"/>
</dbReference>
<dbReference type="SUPFAM" id="SSF46785">
    <property type="entry name" value="Winged helix' DNA-binding domain"/>
    <property type="match status" value="1"/>
</dbReference>
<dbReference type="SUPFAM" id="SSF53335">
    <property type="entry name" value="S-adenosyl-L-methionine-dependent methyltransferases"/>
    <property type="match status" value="1"/>
</dbReference>
<dbReference type="PANTHER" id="PTHR43712:SF2">
    <property type="entry name" value="O-METHYLTRANSFERASE CICE"/>
    <property type="match status" value="1"/>
</dbReference>
<reference evidence="6 7" key="1">
    <citation type="submission" date="2015-10" db="EMBL/GenBank/DDBJ databases">
        <title>Draft genome sequence of Streptomyces longwoodensis DSM 41677, type strain for the species Streptomyces longwoodensis.</title>
        <authorList>
            <person name="Ruckert C."/>
            <person name="Winkler A."/>
            <person name="Kalinowski J."/>
            <person name="Kampfer P."/>
            <person name="Glaeser S."/>
        </authorList>
    </citation>
    <scope>NUCLEOTIDE SEQUENCE [LARGE SCALE GENOMIC DNA]</scope>
    <source>
        <strain evidence="6 7">DSM 41677</strain>
    </source>
</reference>
<gene>
    <name evidence="6" type="ORF">AQJ30_08985</name>
</gene>
<dbReference type="CDD" id="cd02440">
    <property type="entry name" value="AdoMet_MTases"/>
    <property type="match status" value="1"/>
</dbReference>
<comment type="caution">
    <text evidence="6">The sequence shown here is derived from an EMBL/GenBank/DDBJ whole genome shotgun (WGS) entry which is preliminary data.</text>
</comment>
<evidence type="ECO:0000259" key="5">
    <source>
        <dbReference type="Pfam" id="PF08100"/>
    </source>
</evidence>
<dbReference type="Gene3D" id="1.10.10.10">
    <property type="entry name" value="Winged helix-like DNA-binding domain superfamily/Winged helix DNA-binding domain"/>
    <property type="match status" value="1"/>
</dbReference>
<dbReference type="InterPro" id="IPR001077">
    <property type="entry name" value="COMT_C"/>
</dbReference>
<dbReference type="Pfam" id="PF08100">
    <property type="entry name" value="Dimerisation"/>
    <property type="match status" value="1"/>
</dbReference>
<keyword evidence="7" id="KW-1185">Reference proteome</keyword>
<dbReference type="InterPro" id="IPR029063">
    <property type="entry name" value="SAM-dependent_MTases_sf"/>
</dbReference>
<dbReference type="GO" id="GO:0046983">
    <property type="term" value="F:protein dimerization activity"/>
    <property type="evidence" value="ECO:0007669"/>
    <property type="project" value="InterPro"/>
</dbReference>
<protein>
    <submittedName>
        <fullName evidence="6">Uncharacterized protein</fullName>
    </submittedName>
</protein>
<dbReference type="Gene3D" id="3.40.50.150">
    <property type="entry name" value="Vaccinia Virus protein VP39"/>
    <property type="match status" value="1"/>
</dbReference>
<evidence type="ECO:0000313" key="7">
    <source>
        <dbReference type="Proteomes" id="UP000053271"/>
    </source>
</evidence>
<dbReference type="InterPro" id="IPR036388">
    <property type="entry name" value="WH-like_DNA-bd_sf"/>
</dbReference>
<evidence type="ECO:0000259" key="4">
    <source>
        <dbReference type="Pfam" id="PF00891"/>
    </source>
</evidence>
<dbReference type="InterPro" id="IPR016461">
    <property type="entry name" value="COMT-like"/>
</dbReference>
<name>A0A101R1I8_9ACTN</name>
<proteinExistence type="predicted"/>
<feature type="domain" description="O-methyltransferase C-terminal" evidence="4">
    <location>
        <begin position="116"/>
        <end position="312"/>
    </location>
</feature>
<dbReference type="PROSITE" id="PS51683">
    <property type="entry name" value="SAM_OMT_II"/>
    <property type="match status" value="1"/>
</dbReference>
<accession>A0A101R1I8</accession>
<evidence type="ECO:0000313" key="6">
    <source>
        <dbReference type="EMBL" id="KUN39786.1"/>
    </source>
</evidence>
<dbReference type="EMBL" id="LMWS01000010">
    <property type="protein sequence ID" value="KUN39786.1"/>
    <property type="molecule type" value="Genomic_DNA"/>
</dbReference>
<keyword evidence="2" id="KW-0808">Transferase</keyword>
<organism evidence="6 7">
    <name type="scientific">Streptomyces longwoodensis</name>
    <dbReference type="NCBI Taxonomy" id="68231"/>
    <lineage>
        <taxon>Bacteria</taxon>
        <taxon>Bacillati</taxon>
        <taxon>Actinomycetota</taxon>
        <taxon>Actinomycetes</taxon>
        <taxon>Kitasatosporales</taxon>
        <taxon>Streptomycetaceae</taxon>
        <taxon>Streptomyces</taxon>
    </lineage>
</organism>
<feature type="domain" description="O-methyltransferase dimerisation" evidence="5">
    <location>
        <begin position="10"/>
        <end position="84"/>
    </location>
</feature>
<evidence type="ECO:0000256" key="2">
    <source>
        <dbReference type="ARBA" id="ARBA00022679"/>
    </source>
</evidence>